<dbReference type="InterPro" id="IPR012132">
    <property type="entry name" value="GMC_OxRdtase"/>
</dbReference>
<comment type="similarity">
    <text evidence="2">Belongs to the GMC oxidoreductase family.</text>
</comment>
<dbReference type="AlphaFoldDB" id="A0A0C9T6H4"/>
<dbReference type="EMBL" id="KN837481">
    <property type="protein sequence ID" value="KIJ24523.1"/>
    <property type="molecule type" value="Genomic_DNA"/>
</dbReference>
<keyword evidence="4" id="KW-0274">FAD</keyword>
<keyword evidence="7" id="KW-1185">Reference proteome</keyword>
<dbReference type="HOGENOM" id="CLU_002865_1_1_1"/>
<accession>A0A0C9T6H4</accession>
<name>A0A0C9T6H4_SPHS4</name>
<dbReference type="Gene3D" id="3.50.50.60">
    <property type="entry name" value="FAD/NAD(P)-binding domain"/>
    <property type="match status" value="1"/>
</dbReference>
<feature type="non-terminal residue" evidence="6">
    <location>
        <position position="1"/>
    </location>
</feature>
<dbReference type="Gene3D" id="3.30.560.10">
    <property type="entry name" value="Glucose Oxidase, domain 3"/>
    <property type="match status" value="1"/>
</dbReference>
<keyword evidence="3" id="KW-0285">Flavoprotein</keyword>
<feature type="domain" description="Glucose-methanol-choline oxidoreductase N-terminal" evidence="5">
    <location>
        <begin position="264"/>
        <end position="278"/>
    </location>
</feature>
<dbReference type="PANTHER" id="PTHR11552">
    <property type="entry name" value="GLUCOSE-METHANOL-CHOLINE GMC OXIDOREDUCTASE"/>
    <property type="match status" value="1"/>
</dbReference>
<dbReference type="GO" id="GO:0016614">
    <property type="term" value="F:oxidoreductase activity, acting on CH-OH group of donors"/>
    <property type="evidence" value="ECO:0007669"/>
    <property type="project" value="InterPro"/>
</dbReference>
<gene>
    <name evidence="6" type="ORF">M422DRAFT_132429</name>
</gene>
<evidence type="ECO:0000256" key="4">
    <source>
        <dbReference type="ARBA" id="ARBA00022827"/>
    </source>
</evidence>
<evidence type="ECO:0000256" key="3">
    <source>
        <dbReference type="ARBA" id="ARBA00022630"/>
    </source>
</evidence>
<dbReference type="Pfam" id="PF00732">
    <property type="entry name" value="GMC_oxred_N"/>
    <property type="match status" value="1"/>
</dbReference>
<proteinExistence type="inferred from homology"/>
<organism evidence="6 7">
    <name type="scientific">Sphaerobolus stellatus (strain SS14)</name>
    <dbReference type="NCBI Taxonomy" id="990650"/>
    <lineage>
        <taxon>Eukaryota</taxon>
        <taxon>Fungi</taxon>
        <taxon>Dikarya</taxon>
        <taxon>Basidiomycota</taxon>
        <taxon>Agaricomycotina</taxon>
        <taxon>Agaricomycetes</taxon>
        <taxon>Phallomycetidae</taxon>
        <taxon>Geastrales</taxon>
        <taxon>Sphaerobolaceae</taxon>
        <taxon>Sphaerobolus</taxon>
    </lineage>
</organism>
<reference evidence="6 7" key="1">
    <citation type="submission" date="2014-06" db="EMBL/GenBank/DDBJ databases">
        <title>Evolutionary Origins and Diversification of the Mycorrhizal Mutualists.</title>
        <authorList>
            <consortium name="DOE Joint Genome Institute"/>
            <consortium name="Mycorrhizal Genomics Consortium"/>
            <person name="Kohler A."/>
            <person name="Kuo A."/>
            <person name="Nagy L.G."/>
            <person name="Floudas D."/>
            <person name="Copeland A."/>
            <person name="Barry K.W."/>
            <person name="Cichocki N."/>
            <person name="Veneault-Fourrey C."/>
            <person name="LaButti K."/>
            <person name="Lindquist E.A."/>
            <person name="Lipzen A."/>
            <person name="Lundell T."/>
            <person name="Morin E."/>
            <person name="Murat C."/>
            <person name="Riley R."/>
            <person name="Ohm R."/>
            <person name="Sun H."/>
            <person name="Tunlid A."/>
            <person name="Henrissat B."/>
            <person name="Grigoriev I.V."/>
            <person name="Hibbett D.S."/>
            <person name="Martin F."/>
        </authorList>
    </citation>
    <scope>NUCLEOTIDE SEQUENCE [LARGE SCALE GENOMIC DNA]</scope>
    <source>
        <strain evidence="6 7">SS14</strain>
    </source>
</reference>
<dbReference type="Proteomes" id="UP000054279">
    <property type="component" value="Unassembled WGS sequence"/>
</dbReference>
<protein>
    <submittedName>
        <fullName evidence="6">GMC oxidoreductase</fullName>
    </submittedName>
</protein>
<evidence type="ECO:0000313" key="7">
    <source>
        <dbReference type="Proteomes" id="UP000054279"/>
    </source>
</evidence>
<dbReference type="OrthoDB" id="269227at2759"/>
<sequence length="303" mass="32526">FVAGGTAGPVIANRLTENPRISVLLIEAGPNNEGVLNMQVPAFSGRLTNTQYDWNFTTVPQVGLNGRSLAYARGHVLGGSSSINGMAFTRGSADDYDRWAKVTGDIGWSWNGLQTYLRKNERFVPPVDNHNTTGEFDPRAHGYNGVNFVSLGSYPGSVDGRVIQTTVDLKQEFPFNLDMNDGAPLGVGFIQSTIGNGERSSAARSYLAANYRQRPNLHILTDTSVTQLFSTGLRPDFRVVEVASTSTGPRTRFTATKEVILSAGAVGTPQILLNSGIGDKSELAQVGVKSVVHLPDVGKNLID</sequence>
<evidence type="ECO:0000259" key="5">
    <source>
        <dbReference type="PROSITE" id="PS00624"/>
    </source>
</evidence>
<dbReference type="InterPro" id="IPR000172">
    <property type="entry name" value="GMC_OxRdtase_N"/>
</dbReference>
<dbReference type="PANTHER" id="PTHR11552:SF147">
    <property type="entry name" value="CHOLINE DEHYDROGENASE, MITOCHONDRIAL"/>
    <property type="match status" value="1"/>
</dbReference>
<dbReference type="PROSITE" id="PS00624">
    <property type="entry name" value="GMC_OXRED_2"/>
    <property type="match status" value="1"/>
</dbReference>
<dbReference type="SUPFAM" id="SSF51905">
    <property type="entry name" value="FAD/NAD(P)-binding domain"/>
    <property type="match status" value="1"/>
</dbReference>
<evidence type="ECO:0000256" key="2">
    <source>
        <dbReference type="ARBA" id="ARBA00010790"/>
    </source>
</evidence>
<feature type="non-terminal residue" evidence="6">
    <location>
        <position position="303"/>
    </location>
</feature>
<dbReference type="InterPro" id="IPR036188">
    <property type="entry name" value="FAD/NAD-bd_sf"/>
</dbReference>
<evidence type="ECO:0000256" key="1">
    <source>
        <dbReference type="ARBA" id="ARBA00001974"/>
    </source>
</evidence>
<comment type="cofactor">
    <cofactor evidence="1">
        <name>FAD</name>
        <dbReference type="ChEBI" id="CHEBI:57692"/>
    </cofactor>
</comment>
<evidence type="ECO:0000313" key="6">
    <source>
        <dbReference type="EMBL" id="KIJ24523.1"/>
    </source>
</evidence>
<dbReference type="GO" id="GO:0050660">
    <property type="term" value="F:flavin adenine dinucleotide binding"/>
    <property type="evidence" value="ECO:0007669"/>
    <property type="project" value="InterPro"/>
</dbReference>